<protein>
    <submittedName>
        <fullName evidence="1">Uncharacterized protein</fullName>
    </submittedName>
</protein>
<gene>
    <name evidence="1" type="ORF">EHF44_00870</name>
</gene>
<dbReference type="KEGG" id="cpau:EHF44_00870"/>
<reference evidence="2" key="1">
    <citation type="submission" date="2018-11" db="EMBL/GenBank/DDBJ databases">
        <title>FDA dAtabase for Regulatory Grade micrObial Sequences (FDA-ARGOS): Supporting development and validation of Infectious Disease Dx tests.</title>
        <authorList>
            <person name="Goldberg B."/>
            <person name="Campos J."/>
            <person name="Tallon L."/>
            <person name="Sadzewicz L."/>
            <person name="Zhao X."/>
            <person name="Vavikolanu K."/>
            <person name="Mehta A."/>
            <person name="Aluvathingal J."/>
            <person name="Nadendla S."/>
            <person name="Geyer C."/>
            <person name="Nandy P."/>
            <person name="Yan Y."/>
            <person name="Sichtig H."/>
        </authorList>
    </citation>
    <scope>NUCLEOTIDE SEQUENCE [LARGE SCALE GENOMIC DNA]</scope>
    <source>
        <strain evidence="2">FDAARGOS_614</strain>
        <plasmid evidence="2">unnamed1</plasmid>
    </source>
</reference>
<dbReference type="OrthoDB" id="8968209at2"/>
<keyword evidence="1" id="KW-0614">Plasmid</keyword>
<evidence type="ECO:0000313" key="1">
    <source>
        <dbReference type="EMBL" id="AZG12066.1"/>
    </source>
</evidence>
<name>A0A3G8GUY3_9BURK</name>
<geneLocation type="plasmid" evidence="1">
    <name>unnamed1</name>
</geneLocation>
<accession>A0A3G8GUY3</accession>
<proteinExistence type="predicted"/>
<evidence type="ECO:0000313" key="2">
    <source>
        <dbReference type="Proteomes" id="UP000270411"/>
    </source>
</evidence>
<sequence length="62" mass="6904">MKQRKKPSVSRLTKGLWRQAYDAEEKAAKLRELGFDRYANSVGAAARAFSDAALFLEAKASK</sequence>
<dbReference type="EMBL" id="CP033968">
    <property type="protein sequence ID" value="AZG12066.1"/>
    <property type="molecule type" value="Genomic_DNA"/>
</dbReference>
<organism evidence="1 2">
    <name type="scientific">Cupriavidus pauculus</name>
    <dbReference type="NCBI Taxonomy" id="82633"/>
    <lineage>
        <taxon>Bacteria</taxon>
        <taxon>Pseudomonadati</taxon>
        <taxon>Pseudomonadota</taxon>
        <taxon>Betaproteobacteria</taxon>
        <taxon>Burkholderiales</taxon>
        <taxon>Burkholderiaceae</taxon>
        <taxon>Cupriavidus</taxon>
    </lineage>
</organism>
<dbReference type="AlphaFoldDB" id="A0A3G8GUY3"/>
<dbReference type="Proteomes" id="UP000270411">
    <property type="component" value="Plasmid unnamed1"/>
</dbReference>
<dbReference type="RefSeq" id="WP_124682105.1">
    <property type="nucleotide sequence ID" value="NZ_CP033968.1"/>
</dbReference>